<dbReference type="Gene3D" id="3.60.21.10">
    <property type="match status" value="1"/>
</dbReference>
<evidence type="ECO:0000259" key="1">
    <source>
        <dbReference type="Pfam" id="PF00149"/>
    </source>
</evidence>
<dbReference type="InterPro" id="IPR052963">
    <property type="entry name" value="Pantetheine_PDE"/>
</dbReference>
<accession>A0AAJ1IE40</accession>
<name>A0AAJ1IE40_9SPIO</name>
<protein>
    <submittedName>
        <fullName evidence="2">Metallophosphoesterase</fullName>
    </submittedName>
</protein>
<evidence type="ECO:0000313" key="2">
    <source>
        <dbReference type="EMBL" id="MDC7225765.1"/>
    </source>
</evidence>
<dbReference type="EMBL" id="JAQQAL010000009">
    <property type="protein sequence ID" value="MDC7225765.1"/>
    <property type="molecule type" value="Genomic_DNA"/>
</dbReference>
<reference evidence="2 3" key="1">
    <citation type="submission" date="2022-12" db="EMBL/GenBank/DDBJ databases">
        <title>Metagenome assembled genome from gulf of manar.</title>
        <authorList>
            <person name="Kohli P."/>
            <person name="Pk S."/>
            <person name="Venkata Ramana C."/>
            <person name="Sasikala C."/>
        </authorList>
    </citation>
    <scope>NUCLEOTIDE SEQUENCE [LARGE SCALE GENOMIC DNA]</scope>
    <source>
        <strain evidence="2">JB008</strain>
    </source>
</reference>
<dbReference type="CDD" id="cd00838">
    <property type="entry name" value="MPP_superfamily"/>
    <property type="match status" value="1"/>
</dbReference>
<dbReference type="PANTHER" id="PTHR36492">
    <property type="match status" value="1"/>
</dbReference>
<dbReference type="InterPro" id="IPR004843">
    <property type="entry name" value="Calcineurin-like_PHP"/>
</dbReference>
<dbReference type="SUPFAM" id="SSF56300">
    <property type="entry name" value="Metallo-dependent phosphatases"/>
    <property type="match status" value="1"/>
</dbReference>
<dbReference type="Proteomes" id="UP001221217">
    <property type="component" value="Unassembled WGS sequence"/>
</dbReference>
<dbReference type="InterPro" id="IPR022302">
    <property type="entry name" value="Phosphoesterase_putative"/>
</dbReference>
<gene>
    <name evidence="2" type="ORF">PQJ61_03250</name>
</gene>
<feature type="domain" description="Calcineurin-like phosphoesterase" evidence="1">
    <location>
        <begin position="1"/>
        <end position="233"/>
    </location>
</feature>
<sequence length="274" mass="31375">MRIGILSDIHVDINYYEENVDKITPAVCDAVLNNNIDVFITAGDIASDYEITLDVVRRIERASSRDCLFVSGNHDLWNENHPGMTAMETYGAMAEHPYNLANGPVKLKDGWTAVGDTCWYDYSFGSSELYSFEDFERRSNNERVWQDSIKAVWNRPDAEVNDWFLKRLESSIAAAGNDDLIAVSHMLPIEEFTVPVPDETWDYFNAFLGSRRLGELLMSSGRVKYSICGHVHYRKHVVKNGIDFFCQCLGYRTEWKDNDDPFIEVANSMKIIEI</sequence>
<dbReference type="PANTHER" id="PTHR36492:SF2">
    <property type="entry name" value="[ACYL-CARRIER-PROTEIN] PHOSPHODIESTERASE PPTH"/>
    <property type="match status" value="1"/>
</dbReference>
<proteinExistence type="predicted"/>
<dbReference type="AlphaFoldDB" id="A0AAJ1IE40"/>
<dbReference type="GO" id="GO:0016787">
    <property type="term" value="F:hydrolase activity"/>
    <property type="evidence" value="ECO:0007669"/>
    <property type="project" value="InterPro"/>
</dbReference>
<dbReference type="InterPro" id="IPR029052">
    <property type="entry name" value="Metallo-depent_PP-like"/>
</dbReference>
<evidence type="ECO:0000313" key="3">
    <source>
        <dbReference type="Proteomes" id="UP001221217"/>
    </source>
</evidence>
<comment type="caution">
    <text evidence="2">The sequence shown here is derived from an EMBL/GenBank/DDBJ whole genome shotgun (WGS) entry which is preliminary data.</text>
</comment>
<dbReference type="Pfam" id="PF00149">
    <property type="entry name" value="Metallophos"/>
    <property type="match status" value="1"/>
</dbReference>
<dbReference type="NCBIfam" id="TIGR03729">
    <property type="entry name" value="acc_ester"/>
    <property type="match status" value="1"/>
</dbReference>
<organism evidence="2 3">
    <name type="scientific">Candidatus Thalassospirochaeta sargassi</name>
    <dbReference type="NCBI Taxonomy" id="3119039"/>
    <lineage>
        <taxon>Bacteria</taxon>
        <taxon>Pseudomonadati</taxon>
        <taxon>Spirochaetota</taxon>
        <taxon>Spirochaetia</taxon>
        <taxon>Spirochaetales</taxon>
        <taxon>Spirochaetaceae</taxon>
        <taxon>Candidatus Thalassospirochaeta</taxon>
    </lineage>
</organism>